<evidence type="ECO:0000313" key="1">
    <source>
        <dbReference type="EMBL" id="KAJ8010798.1"/>
    </source>
</evidence>
<reference evidence="1" key="1">
    <citation type="submission" date="2021-05" db="EMBL/GenBank/DDBJ databases">
        <authorList>
            <person name="Pan Q."/>
            <person name="Jouanno E."/>
            <person name="Zahm M."/>
            <person name="Klopp C."/>
            <person name="Cabau C."/>
            <person name="Louis A."/>
            <person name="Berthelot C."/>
            <person name="Parey E."/>
            <person name="Roest Crollius H."/>
            <person name="Montfort J."/>
            <person name="Robinson-Rechavi M."/>
            <person name="Bouchez O."/>
            <person name="Lampietro C."/>
            <person name="Lopez Roques C."/>
            <person name="Donnadieu C."/>
            <person name="Postlethwait J."/>
            <person name="Bobe J."/>
            <person name="Dillon D."/>
            <person name="Chandos A."/>
            <person name="von Hippel F."/>
            <person name="Guiguen Y."/>
        </authorList>
    </citation>
    <scope>NUCLEOTIDE SEQUENCE</scope>
    <source>
        <strain evidence="1">YG-Jan2019</strain>
    </source>
</reference>
<name>A0ACC2H477_DALPE</name>
<dbReference type="EMBL" id="CM055733">
    <property type="protein sequence ID" value="KAJ8010798.1"/>
    <property type="molecule type" value="Genomic_DNA"/>
</dbReference>
<organism evidence="1 2">
    <name type="scientific">Dallia pectoralis</name>
    <name type="common">Alaska blackfish</name>
    <dbReference type="NCBI Taxonomy" id="75939"/>
    <lineage>
        <taxon>Eukaryota</taxon>
        <taxon>Metazoa</taxon>
        <taxon>Chordata</taxon>
        <taxon>Craniata</taxon>
        <taxon>Vertebrata</taxon>
        <taxon>Euteleostomi</taxon>
        <taxon>Actinopterygii</taxon>
        <taxon>Neopterygii</taxon>
        <taxon>Teleostei</taxon>
        <taxon>Protacanthopterygii</taxon>
        <taxon>Esociformes</taxon>
        <taxon>Umbridae</taxon>
        <taxon>Dallia</taxon>
    </lineage>
</organism>
<dbReference type="Proteomes" id="UP001157502">
    <property type="component" value="Chromosome 6"/>
</dbReference>
<comment type="caution">
    <text evidence="1">The sequence shown here is derived from an EMBL/GenBank/DDBJ whole genome shotgun (WGS) entry which is preliminary data.</text>
</comment>
<evidence type="ECO:0000313" key="2">
    <source>
        <dbReference type="Proteomes" id="UP001157502"/>
    </source>
</evidence>
<sequence>MSRYAIQSHNAFTVIPPNPKKRTEIKQKAEAELAALEDLRLSRAIPYVSIEPSSVAKACLKTTSTSM</sequence>
<proteinExistence type="predicted"/>
<accession>A0ACC2H477</accession>
<keyword evidence="2" id="KW-1185">Reference proteome</keyword>
<gene>
    <name evidence="1" type="ORF">DPEC_G00078880</name>
</gene>
<protein>
    <submittedName>
        <fullName evidence="1">Uncharacterized protein</fullName>
    </submittedName>
</protein>